<evidence type="ECO:0000313" key="4">
    <source>
        <dbReference type="EMBL" id="TNC52194.1"/>
    </source>
</evidence>
<dbReference type="RefSeq" id="WP_139105014.1">
    <property type="nucleotide sequence ID" value="NZ_VDFR01000004.1"/>
</dbReference>
<dbReference type="InterPro" id="IPR036514">
    <property type="entry name" value="SGNH_hydro_sf"/>
</dbReference>
<dbReference type="EMBL" id="VDFR01000009">
    <property type="protein sequence ID" value="TNC51334.1"/>
    <property type="molecule type" value="Genomic_DNA"/>
</dbReference>
<dbReference type="InterPro" id="IPR013830">
    <property type="entry name" value="SGNH_hydro"/>
</dbReference>
<evidence type="ECO:0000256" key="1">
    <source>
        <dbReference type="SAM" id="MobiDB-lite"/>
    </source>
</evidence>
<reference evidence="4 5" key="1">
    <citation type="submission" date="2019-05" db="EMBL/GenBank/DDBJ databases">
        <title>Mumia sp. nov., isolated from the intestinal contents of plateau pika (Ochotona curzoniae) in the Qinghai-Tibet plateau of China.</title>
        <authorList>
            <person name="Tian Z."/>
        </authorList>
    </citation>
    <scope>NUCLEOTIDE SEQUENCE [LARGE SCALE GENOMIC DNA]</scope>
    <source>
        <strain evidence="5">527</strain>
        <strain evidence="4">Z527</strain>
    </source>
</reference>
<feature type="domain" description="SGNH hydrolase-type esterase" evidence="2">
    <location>
        <begin position="9"/>
        <end position="183"/>
    </location>
</feature>
<evidence type="ECO:0000313" key="5">
    <source>
        <dbReference type="Proteomes" id="UP000306740"/>
    </source>
</evidence>
<dbReference type="CDD" id="cd01832">
    <property type="entry name" value="SGNH_hydrolase_like_1"/>
    <property type="match status" value="1"/>
</dbReference>
<dbReference type="GO" id="GO:0016787">
    <property type="term" value="F:hydrolase activity"/>
    <property type="evidence" value="ECO:0007669"/>
    <property type="project" value="UniProtKB-KW"/>
</dbReference>
<dbReference type="EMBL" id="VDFR01000004">
    <property type="protein sequence ID" value="TNC52194.1"/>
    <property type="molecule type" value="Genomic_DNA"/>
</dbReference>
<dbReference type="PANTHER" id="PTHR43784">
    <property type="entry name" value="GDSL-LIKE LIPASE/ACYLHYDROLASE, PUTATIVE (AFU_ORTHOLOGUE AFUA_2G00820)-RELATED"/>
    <property type="match status" value="1"/>
</dbReference>
<dbReference type="Pfam" id="PF13472">
    <property type="entry name" value="Lipase_GDSL_2"/>
    <property type="match status" value="1"/>
</dbReference>
<keyword evidence="4" id="KW-0378">Hydrolase</keyword>
<gene>
    <name evidence="4" type="ORF">FHE65_01060</name>
    <name evidence="3" type="ORF">FHE65_02195</name>
</gene>
<dbReference type="OrthoDB" id="3465773at2"/>
<accession>A0A5C4N2V1</accession>
<dbReference type="Proteomes" id="UP000306740">
    <property type="component" value="Unassembled WGS sequence"/>
</dbReference>
<protein>
    <submittedName>
        <fullName evidence="4">SGNH/GDSL hydrolase family protein</fullName>
    </submittedName>
</protein>
<dbReference type="InterPro" id="IPR053140">
    <property type="entry name" value="GDSL_Rv0518-like"/>
</dbReference>
<evidence type="ECO:0000313" key="3">
    <source>
        <dbReference type="EMBL" id="TNC51334.1"/>
    </source>
</evidence>
<dbReference type="PANTHER" id="PTHR43784:SF2">
    <property type="entry name" value="GDSL-LIKE LIPASE_ACYLHYDROLASE, PUTATIVE (AFU_ORTHOLOGUE AFUA_2G00820)-RELATED"/>
    <property type="match status" value="1"/>
</dbReference>
<dbReference type="AlphaFoldDB" id="A0A5C4N2V1"/>
<proteinExistence type="predicted"/>
<organism evidence="4 5">
    <name type="scientific">Mumia zhuanghuii</name>
    <dbReference type="NCBI Taxonomy" id="2585211"/>
    <lineage>
        <taxon>Bacteria</taxon>
        <taxon>Bacillati</taxon>
        <taxon>Actinomycetota</taxon>
        <taxon>Actinomycetes</taxon>
        <taxon>Propionibacteriales</taxon>
        <taxon>Nocardioidaceae</taxon>
        <taxon>Mumia</taxon>
    </lineage>
</organism>
<feature type="region of interest" description="Disordered" evidence="1">
    <location>
        <begin position="234"/>
        <end position="259"/>
    </location>
</feature>
<name>A0A5C4N2V1_9ACTN</name>
<evidence type="ECO:0000259" key="2">
    <source>
        <dbReference type="Pfam" id="PF13472"/>
    </source>
</evidence>
<comment type="caution">
    <text evidence="4">The sequence shown here is derived from an EMBL/GenBank/DDBJ whole genome shotgun (WGS) entry which is preliminary data.</text>
</comment>
<sequence>MGTYQRFVALGDSTTEGIGDTPYADGSPRGWADRFAALLAERSPTAAYANLAVRGKVTREVRDEQLAPALALEPDLVSLVVAMNDLLRPRFSAPQIVGDVDTMVGALRRQGASVLLMTFPDLTAVSPVGRALRGRVVALNRGFRSVAARHGATLLDMAPVPAAGDPRVWADDRLHLNPDGHALLARAMASAAGLEGADLSWTAPLPPPAERTVRERLGTEVTWYGTHVGPWLGRRFTGRSSGDGRTAKRPDLGPAADTR</sequence>
<dbReference type="Gene3D" id="3.40.50.1110">
    <property type="entry name" value="SGNH hydrolase"/>
    <property type="match status" value="1"/>
</dbReference>
<dbReference type="SUPFAM" id="SSF52266">
    <property type="entry name" value="SGNH hydrolase"/>
    <property type="match status" value="1"/>
</dbReference>